<dbReference type="AlphaFoldDB" id="A0AAN4Y636"/>
<dbReference type="Proteomes" id="UP001165205">
    <property type="component" value="Unassembled WGS sequence"/>
</dbReference>
<protein>
    <submittedName>
        <fullName evidence="1">Unnamed protein product</fullName>
    </submittedName>
</protein>
<evidence type="ECO:0000313" key="2">
    <source>
        <dbReference type="Proteomes" id="UP001165205"/>
    </source>
</evidence>
<name>A0AAN4Y636_ASPOZ</name>
<sequence length="73" mass="8444">MHGPNPAERQLMDNWIHDLVAFVNGDNDHSYGTKECDEYKVMTPDGNIEIQKDPRWDELLNLMDVFSGFSCEN</sequence>
<gene>
    <name evidence="1" type="ORF">Aory04_000002600</name>
</gene>
<evidence type="ECO:0000313" key="1">
    <source>
        <dbReference type="EMBL" id="GMG22368.1"/>
    </source>
</evidence>
<comment type="caution">
    <text evidence="1">The sequence shown here is derived from an EMBL/GenBank/DDBJ whole genome shotgun (WGS) entry which is preliminary data.</text>
</comment>
<reference evidence="1" key="1">
    <citation type="submission" date="2023-04" db="EMBL/GenBank/DDBJ databases">
        <title>Aspergillus oryzae NBRC 4228.</title>
        <authorList>
            <person name="Ichikawa N."/>
            <person name="Sato H."/>
            <person name="Tonouchi N."/>
        </authorList>
    </citation>
    <scope>NUCLEOTIDE SEQUENCE</scope>
    <source>
        <strain evidence="1">NBRC 4228</strain>
    </source>
</reference>
<organism evidence="1 2">
    <name type="scientific">Aspergillus oryzae</name>
    <name type="common">Yellow koji mold</name>
    <dbReference type="NCBI Taxonomy" id="5062"/>
    <lineage>
        <taxon>Eukaryota</taxon>
        <taxon>Fungi</taxon>
        <taxon>Dikarya</taxon>
        <taxon>Ascomycota</taxon>
        <taxon>Pezizomycotina</taxon>
        <taxon>Eurotiomycetes</taxon>
        <taxon>Eurotiomycetidae</taxon>
        <taxon>Eurotiales</taxon>
        <taxon>Aspergillaceae</taxon>
        <taxon>Aspergillus</taxon>
        <taxon>Aspergillus subgen. Circumdati</taxon>
    </lineage>
</organism>
<dbReference type="EMBL" id="BSYA01000001">
    <property type="protein sequence ID" value="GMG22368.1"/>
    <property type="molecule type" value="Genomic_DNA"/>
</dbReference>
<accession>A0AAN4Y636</accession>
<proteinExistence type="predicted"/>